<dbReference type="RefSeq" id="WP_123126190.1">
    <property type="nucleotide sequence ID" value="NZ_RJJD01000003.1"/>
</dbReference>
<evidence type="ECO:0000313" key="1">
    <source>
        <dbReference type="EMBL" id="RNI29130.1"/>
    </source>
</evidence>
<accession>A0A3M9MUD7</accession>
<dbReference type="Proteomes" id="UP000272117">
    <property type="component" value="Unassembled WGS sequence"/>
</dbReference>
<sequence>MAFTIAFILILGGFLGYIYGSRIRPNQKLQKTIQDLQEKCRAVLEDEHKGVYKTIVTDKQKSSELVVEVKELAVTQGGQVKVQYLSAFYKNPEFRTRKGPELLQEVHGLLGEYLPKNEIEWYEVNGRHQKIKEFVVELDSVQNPHTARS</sequence>
<gene>
    <name evidence="1" type="ORF">EFB08_06800</name>
</gene>
<protein>
    <submittedName>
        <fullName evidence="1">Uncharacterized protein</fullName>
    </submittedName>
</protein>
<dbReference type="OrthoDB" id="851656at2"/>
<proteinExistence type="predicted"/>
<keyword evidence="2" id="KW-1185">Reference proteome</keyword>
<organism evidence="1 2">
    <name type="scientific">Rufibacter latericius</name>
    <dbReference type="NCBI Taxonomy" id="2487040"/>
    <lineage>
        <taxon>Bacteria</taxon>
        <taxon>Pseudomonadati</taxon>
        <taxon>Bacteroidota</taxon>
        <taxon>Cytophagia</taxon>
        <taxon>Cytophagales</taxon>
        <taxon>Hymenobacteraceae</taxon>
        <taxon>Rufibacter</taxon>
    </lineage>
</organism>
<reference evidence="1 2" key="1">
    <citation type="submission" date="2018-11" db="EMBL/GenBank/DDBJ databases">
        <title>Rufibacter latericius sp. nov., isolated from water in Baiyang Lake.</title>
        <authorList>
            <person name="Yang Y."/>
        </authorList>
    </citation>
    <scope>NUCLEOTIDE SEQUENCE [LARGE SCALE GENOMIC DNA]</scope>
    <source>
        <strain evidence="1 2">R-22-1c-1</strain>
    </source>
</reference>
<comment type="caution">
    <text evidence="1">The sequence shown here is derived from an EMBL/GenBank/DDBJ whole genome shotgun (WGS) entry which is preliminary data.</text>
</comment>
<dbReference type="AlphaFoldDB" id="A0A3M9MUD7"/>
<evidence type="ECO:0000313" key="2">
    <source>
        <dbReference type="Proteomes" id="UP000272117"/>
    </source>
</evidence>
<name>A0A3M9MUD7_9BACT</name>
<dbReference type="EMBL" id="RJJD01000003">
    <property type="protein sequence ID" value="RNI29130.1"/>
    <property type="molecule type" value="Genomic_DNA"/>
</dbReference>